<evidence type="ECO:0000313" key="7">
    <source>
        <dbReference type="EMBL" id="OGZ61529.1"/>
    </source>
</evidence>
<comment type="similarity">
    <text evidence="1 5">Belongs to the universal ribosomal protein uL4 family.</text>
</comment>
<dbReference type="InterPro" id="IPR002136">
    <property type="entry name" value="Ribosomal_uL4"/>
</dbReference>
<dbReference type="InterPro" id="IPR013005">
    <property type="entry name" value="Ribosomal_uL4-like"/>
</dbReference>
<dbReference type="GO" id="GO:0003735">
    <property type="term" value="F:structural constituent of ribosome"/>
    <property type="evidence" value="ECO:0007669"/>
    <property type="project" value="InterPro"/>
</dbReference>
<dbReference type="GO" id="GO:0005840">
    <property type="term" value="C:ribosome"/>
    <property type="evidence" value="ECO:0007669"/>
    <property type="project" value="UniProtKB-KW"/>
</dbReference>
<reference evidence="7 8" key="1">
    <citation type="journal article" date="2016" name="Nat. Commun.">
        <title>Thousands of microbial genomes shed light on interconnected biogeochemical processes in an aquifer system.</title>
        <authorList>
            <person name="Anantharaman K."/>
            <person name="Brown C.T."/>
            <person name="Hug L.A."/>
            <person name="Sharon I."/>
            <person name="Castelle C.J."/>
            <person name="Probst A.J."/>
            <person name="Thomas B.C."/>
            <person name="Singh A."/>
            <person name="Wilkins M.J."/>
            <person name="Karaoz U."/>
            <person name="Brodie E.L."/>
            <person name="Williams K.H."/>
            <person name="Hubbard S.S."/>
            <person name="Banfield J.F."/>
        </authorList>
    </citation>
    <scope>NUCLEOTIDE SEQUENCE [LARGE SCALE GENOMIC DNA]</scope>
</reference>
<dbReference type="Proteomes" id="UP000179153">
    <property type="component" value="Unassembled WGS sequence"/>
</dbReference>
<protein>
    <recommendedName>
        <fullName evidence="4 5">Large ribosomal subunit protein uL4</fullName>
    </recommendedName>
</protein>
<evidence type="ECO:0000256" key="1">
    <source>
        <dbReference type="ARBA" id="ARBA00010528"/>
    </source>
</evidence>
<sequence>MQLDVYNQKGQKTGQVTVPEGIFSLIRNDALVYQVFTVKQAKAHHTYAHTKTRADVRGGGRKPWKQKGTGRARHGSRRSPLWVGGGITFGPRNVKAAKTVNQKMNKKAIATVLSSQVKSNALFVIDSLNFTEPKTRQGASLLAALGAQGASNLVLGDASDSHFTRVFRNIPKTKATSVRRINIIDLLSRKNCILSSDALKSLINSYPGSEDSIASRSETVKNKGKLLSDKKINKEKISAI</sequence>
<evidence type="ECO:0000256" key="5">
    <source>
        <dbReference type="HAMAP-Rule" id="MF_01328"/>
    </source>
</evidence>
<organism evidence="7 8">
    <name type="scientific">Candidatus Spechtbacteria bacterium RIFCSPLOWO2_01_FULL_46_10</name>
    <dbReference type="NCBI Taxonomy" id="1802163"/>
    <lineage>
        <taxon>Bacteria</taxon>
        <taxon>Candidatus Spechtiibacteriota</taxon>
    </lineage>
</organism>
<dbReference type="STRING" id="1802163.A2932_01225"/>
<dbReference type="HAMAP" id="MF_01328_B">
    <property type="entry name" value="Ribosomal_uL4_B"/>
    <property type="match status" value="1"/>
</dbReference>
<dbReference type="Pfam" id="PF00573">
    <property type="entry name" value="Ribosomal_L4"/>
    <property type="match status" value="1"/>
</dbReference>
<evidence type="ECO:0000256" key="2">
    <source>
        <dbReference type="ARBA" id="ARBA00022980"/>
    </source>
</evidence>
<name>A0A1G2HGM5_9BACT</name>
<proteinExistence type="inferred from homology"/>
<evidence type="ECO:0000313" key="8">
    <source>
        <dbReference type="Proteomes" id="UP000179153"/>
    </source>
</evidence>
<evidence type="ECO:0000256" key="6">
    <source>
        <dbReference type="SAM" id="MobiDB-lite"/>
    </source>
</evidence>
<dbReference type="PANTHER" id="PTHR10746">
    <property type="entry name" value="50S RIBOSOMAL PROTEIN L4"/>
    <property type="match status" value="1"/>
</dbReference>
<feature type="compositionally biased region" description="Basic residues" evidence="6">
    <location>
        <begin position="59"/>
        <end position="77"/>
    </location>
</feature>
<gene>
    <name evidence="5" type="primary">rplD</name>
    <name evidence="7" type="ORF">A2932_01225</name>
</gene>
<evidence type="ECO:0000256" key="4">
    <source>
        <dbReference type="ARBA" id="ARBA00035244"/>
    </source>
</evidence>
<keyword evidence="5" id="KW-0694">RNA-binding</keyword>
<dbReference type="PANTHER" id="PTHR10746:SF6">
    <property type="entry name" value="LARGE RIBOSOMAL SUBUNIT PROTEIN UL4M"/>
    <property type="match status" value="1"/>
</dbReference>
<dbReference type="NCBIfam" id="TIGR03953">
    <property type="entry name" value="rplD_bact"/>
    <property type="match status" value="1"/>
</dbReference>
<accession>A0A1G2HGM5</accession>
<comment type="caution">
    <text evidence="7">The sequence shown here is derived from an EMBL/GenBank/DDBJ whole genome shotgun (WGS) entry which is preliminary data.</text>
</comment>
<comment type="function">
    <text evidence="5">One of the primary rRNA binding proteins, this protein initially binds near the 5'-end of the 23S rRNA. It is important during the early stages of 50S assembly. It makes multiple contacts with different domains of the 23S rRNA in the assembled 50S subunit and ribosome.</text>
</comment>
<dbReference type="GO" id="GO:0006412">
    <property type="term" value="P:translation"/>
    <property type="evidence" value="ECO:0007669"/>
    <property type="project" value="UniProtKB-UniRule"/>
</dbReference>
<keyword evidence="2 5" id="KW-0689">Ribosomal protein</keyword>
<evidence type="ECO:0000256" key="3">
    <source>
        <dbReference type="ARBA" id="ARBA00023274"/>
    </source>
</evidence>
<dbReference type="Gene3D" id="3.40.1370.10">
    <property type="match status" value="1"/>
</dbReference>
<keyword evidence="3 5" id="KW-0687">Ribonucleoprotein</keyword>
<comment type="function">
    <text evidence="5">Forms part of the polypeptide exit tunnel.</text>
</comment>
<dbReference type="GO" id="GO:0019843">
    <property type="term" value="F:rRNA binding"/>
    <property type="evidence" value="ECO:0007669"/>
    <property type="project" value="UniProtKB-UniRule"/>
</dbReference>
<dbReference type="SUPFAM" id="SSF52166">
    <property type="entry name" value="Ribosomal protein L4"/>
    <property type="match status" value="1"/>
</dbReference>
<dbReference type="InterPro" id="IPR023574">
    <property type="entry name" value="Ribosomal_uL4_dom_sf"/>
</dbReference>
<comment type="subunit">
    <text evidence="5">Part of the 50S ribosomal subunit.</text>
</comment>
<keyword evidence="5" id="KW-0699">rRNA-binding</keyword>
<dbReference type="AlphaFoldDB" id="A0A1G2HGM5"/>
<dbReference type="EMBL" id="MHOI01000015">
    <property type="protein sequence ID" value="OGZ61529.1"/>
    <property type="molecule type" value="Genomic_DNA"/>
</dbReference>
<feature type="region of interest" description="Disordered" evidence="6">
    <location>
        <begin position="49"/>
        <end position="77"/>
    </location>
</feature>
<dbReference type="GO" id="GO:1990904">
    <property type="term" value="C:ribonucleoprotein complex"/>
    <property type="evidence" value="ECO:0007669"/>
    <property type="project" value="UniProtKB-KW"/>
</dbReference>